<dbReference type="Proteomes" id="UP000006729">
    <property type="component" value="Chromosome 15"/>
</dbReference>
<dbReference type="PANTHER" id="PTHR46475">
    <property type="entry name" value="REGULATORY PROTEIN NPR3"/>
    <property type="match status" value="1"/>
</dbReference>
<gene>
    <name evidence="2" type="ORF">POPTR_015G115400</name>
</gene>
<dbReference type="EMBL" id="CM009304">
    <property type="protein sequence ID" value="PNT01676.1"/>
    <property type="molecule type" value="Genomic_DNA"/>
</dbReference>
<dbReference type="ExpressionAtlas" id="A0A2K1XLN5">
    <property type="expression patterns" value="baseline"/>
</dbReference>
<dbReference type="AlphaFoldDB" id="A0A2K1XLN5"/>
<accession>A0A2K1XLN5</accession>
<dbReference type="PANTHER" id="PTHR46475:SF2">
    <property type="entry name" value="REGULATORY PROTEIN NPR3"/>
    <property type="match status" value="1"/>
</dbReference>
<evidence type="ECO:0000313" key="2">
    <source>
        <dbReference type="EMBL" id="PNT01676.1"/>
    </source>
</evidence>
<reference evidence="2 3" key="1">
    <citation type="journal article" date="2006" name="Science">
        <title>The genome of black cottonwood, Populus trichocarpa (Torr. &amp; Gray).</title>
        <authorList>
            <person name="Tuskan G.A."/>
            <person name="Difazio S."/>
            <person name="Jansson S."/>
            <person name="Bohlmann J."/>
            <person name="Grigoriev I."/>
            <person name="Hellsten U."/>
            <person name="Putnam N."/>
            <person name="Ralph S."/>
            <person name="Rombauts S."/>
            <person name="Salamov A."/>
            <person name="Schein J."/>
            <person name="Sterck L."/>
            <person name="Aerts A."/>
            <person name="Bhalerao R.R."/>
            <person name="Bhalerao R.P."/>
            <person name="Blaudez D."/>
            <person name="Boerjan W."/>
            <person name="Brun A."/>
            <person name="Brunner A."/>
            <person name="Busov V."/>
            <person name="Campbell M."/>
            <person name="Carlson J."/>
            <person name="Chalot M."/>
            <person name="Chapman J."/>
            <person name="Chen G.L."/>
            <person name="Cooper D."/>
            <person name="Coutinho P.M."/>
            <person name="Couturier J."/>
            <person name="Covert S."/>
            <person name="Cronk Q."/>
            <person name="Cunningham R."/>
            <person name="Davis J."/>
            <person name="Degroeve S."/>
            <person name="Dejardin A."/>
            <person name="Depamphilis C."/>
            <person name="Detter J."/>
            <person name="Dirks B."/>
            <person name="Dubchak I."/>
            <person name="Duplessis S."/>
            <person name="Ehlting J."/>
            <person name="Ellis B."/>
            <person name="Gendler K."/>
            <person name="Goodstein D."/>
            <person name="Gribskov M."/>
            <person name="Grimwood J."/>
            <person name="Groover A."/>
            <person name="Gunter L."/>
            <person name="Hamberger B."/>
            <person name="Heinze B."/>
            <person name="Helariutta Y."/>
            <person name="Henrissat B."/>
            <person name="Holligan D."/>
            <person name="Holt R."/>
            <person name="Huang W."/>
            <person name="Islam-Faridi N."/>
            <person name="Jones S."/>
            <person name="Jones-Rhoades M."/>
            <person name="Jorgensen R."/>
            <person name="Joshi C."/>
            <person name="Kangasjarvi J."/>
            <person name="Karlsson J."/>
            <person name="Kelleher C."/>
            <person name="Kirkpatrick R."/>
            <person name="Kirst M."/>
            <person name="Kohler A."/>
            <person name="Kalluri U."/>
            <person name="Larimer F."/>
            <person name="Leebens-Mack J."/>
            <person name="Leple J.C."/>
            <person name="Locascio P."/>
            <person name="Lou Y."/>
            <person name="Lucas S."/>
            <person name="Martin F."/>
            <person name="Montanini B."/>
            <person name="Napoli C."/>
            <person name="Nelson D.R."/>
            <person name="Nelson C."/>
            <person name="Nieminen K."/>
            <person name="Nilsson O."/>
            <person name="Pereda V."/>
            <person name="Peter G."/>
            <person name="Philippe R."/>
            <person name="Pilate G."/>
            <person name="Poliakov A."/>
            <person name="Razumovskaya J."/>
            <person name="Richardson P."/>
            <person name="Rinaldi C."/>
            <person name="Ritland K."/>
            <person name="Rouze P."/>
            <person name="Ryaboy D."/>
            <person name="Schmutz J."/>
            <person name="Schrader J."/>
            <person name="Segerman B."/>
            <person name="Shin H."/>
            <person name="Siddiqui A."/>
            <person name="Sterky F."/>
            <person name="Terry A."/>
            <person name="Tsai C.J."/>
            <person name="Uberbacher E."/>
            <person name="Unneberg P."/>
            <person name="Vahala J."/>
            <person name="Wall K."/>
            <person name="Wessler S."/>
            <person name="Yang G."/>
            <person name="Yin T."/>
            <person name="Douglas C."/>
            <person name="Marra M."/>
            <person name="Sandberg G."/>
            <person name="Van de Peer Y."/>
            <person name="Rokhsar D."/>
        </authorList>
    </citation>
    <scope>NUCLEOTIDE SEQUENCE [LARGE SCALE GENOMIC DNA]</scope>
    <source>
        <strain evidence="3">cv. Nisqually</strain>
    </source>
</reference>
<keyword evidence="3" id="KW-1185">Reference proteome</keyword>
<evidence type="ECO:0000313" key="3">
    <source>
        <dbReference type="Proteomes" id="UP000006729"/>
    </source>
</evidence>
<dbReference type="InParanoid" id="A0A2K1XLN5"/>
<dbReference type="GO" id="GO:0009862">
    <property type="term" value="P:systemic acquired resistance, salicylic acid mediated signaling pathway"/>
    <property type="evidence" value="ECO:0007669"/>
    <property type="project" value="InterPro"/>
</dbReference>
<dbReference type="STRING" id="3694.A0A2K1XLN5"/>
<feature type="domain" description="NPR1/NIM1-like C-terminal" evidence="1">
    <location>
        <begin position="1"/>
        <end position="171"/>
    </location>
</feature>
<proteinExistence type="predicted"/>
<dbReference type="GO" id="GO:2000022">
    <property type="term" value="P:regulation of jasmonic acid mediated signaling pathway"/>
    <property type="evidence" value="ECO:0007669"/>
    <property type="project" value="InterPro"/>
</dbReference>
<dbReference type="InterPro" id="IPR021094">
    <property type="entry name" value="NPR1/NIM1-like_C"/>
</dbReference>
<protein>
    <recommendedName>
        <fullName evidence="1">NPR1/NIM1-like C-terminal domain-containing protein</fullName>
    </recommendedName>
</protein>
<dbReference type="GO" id="GO:2000031">
    <property type="term" value="P:regulation of salicylic acid mediated signaling pathway"/>
    <property type="evidence" value="ECO:0007669"/>
    <property type="project" value="InterPro"/>
</dbReference>
<dbReference type="Pfam" id="PF12313">
    <property type="entry name" value="NPR1_like_C"/>
    <property type="match status" value="1"/>
</dbReference>
<sequence>MRRNPMAGSASITSHTMDDDLHMKLLYLENREIFYMASDAHKVAFARLFFPTEAKLAMDIGHAATTPEFAGLAASKGSNGNLREVDLDDTPITQNIRLRSRMEALTKTVEMGRRYFPNCSEVLDKFMEDDLPDLFYHEKGTPDEQRIKKTRFMELKEDVQGAFIKDKAEINPTNC</sequence>
<dbReference type="InterPro" id="IPR044292">
    <property type="entry name" value="NPR"/>
</dbReference>
<evidence type="ECO:0000259" key="1">
    <source>
        <dbReference type="Pfam" id="PF12313"/>
    </source>
</evidence>
<organism evidence="2 3">
    <name type="scientific">Populus trichocarpa</name>
    <name type="common">Western balsam poplar</name>
    <name type="synonym">Populus balsamifera subsp. trichocarpa</name>
    <dbReference type="NCBI Taxonomy" id="3694"/>
    <lineage>
        <taxon>Eukaryota</taxon>
        <taxon>Viridiplantae</taxon>
        <taxon>Streptophyta</taxon>
        <taxon>Embryophyta</taxon>
        <taxon>Tracheophyta</taxon>
        <taxon>Spermatophyta</taxon>
        <taxon>Magnoliopsida</taxon>
        <taxon>eudicotyledons</taxon>
        <taxon>Gunneridae</taxon>
        <taxon>Pentapetalae</taxon>
        <taxon>rosids</taxon>
        <taxon>fabids</taxon>
        <taxon>Malpighiales</taxon>
        <taxon>Salicaceae</taxon>
        <taxon>Saliceae</taxon>
        <taxon>Populus</taxon>
    </lineage>
</organism>
<name>A0A2K1XLN5_POPTR</name>